<dbReference type="InterPro" id="IPR035919">
    <property type="entry name" value="EAL_sf"/>
</dbReference>
<evidence type="ECO:0000259" key="1">
    <source>
        <dbReference type="PROSITE" id="PS50883"/>
    </source>
</evidence>
<dbReference type="SUPFAM" id="SSF55073">
    <property type="entry name" value="Nucleotide cyclase"/>
    <property type="match status" value="1"/>
</dbReference>
<feature type="domain" description="GGDEF" evidence="2">
    <location>
        <begin position="233"/>
        <end position="365"/>
    </location>
</feature>
<dbReference type="Pfam" id="PF00990">
    <property type="entry name" value="GGDEF"/>
    <property type="match status" value="1"/>
</dbReference>
<dbReference type="Proteomes" id="UP000298179">
    <property type="component" value="Unassembled WGS sequence"/>
</dbReference>
<dbReference type="OrthoDB" id="9814202at2"/>
<dbReference type="SMART" id="SM00052">
    <property type="entry name" value="EAL"/>
    <property type="match status" value="1"/>
</dbReference>
<dbReference type="PANTHER" id="PTHR33121:SF79">
    <property type="entry name" value="CYCLIC DI-GMP PHOSPHODIESTERASE PDED-RELATED"/>
    <property type="match status" value="1"/>
</dbReference>
<evidence type="ECO:0000313" key="4">
    <source>
        <dbReference type="Proteomes" id="UP000298179"/>
    </source>
</evidence>
<sequence>MTSSGSGQSRGARWFVAALLAATAALAFLAMETSVQTDNYHRGLLDASSYNATFDYARAQLETERLARSIEGYAAGRATQAQIATDFDILRTRLDTLPVTITGRPFRDAVAARDDLSQACDEIEAMLPTIADPASAGHAVARLDEVARSISRLATVANAVQGDIVAGWRQRLSDSLADLGLHLRLLCGIGLLLVVVLIQQKLHFRRRALTDPLTGLPNRASFRQWPQRAVGANEIAVAIVDVDLFKEINDSCGHQSGDRLLIGLGAIFRGAVGRRDKVARIGGDEFALMFTGRGALERASEAAALVTRRFGQQDLGLADDRRPTLSVGIAASNGERQLEALLIDADSAMYAAKKAGGACIVTASEDFRRDLEFRRRLQRDILHASQRNEFDLAFQPIVDVGELRAHSFEALLRWQHPELGRIPPDLFIPLAEESGAIIEIGRFVLDRALSIAANWPAQLTVSVNVSALQLSEKSFVRMVRETLKRNGVPASRLILEITETALIKNANAGKILDDLRRLGVGIALDDFGTGYASMGYLQQYRFDKIKIDKSFVSTMNEEGKSAAIVRAICALAKEISATVVAEGIETEELLSLVGAAGCDFGQGYLFARPMSALQTALFIEKNGWGGVATPRRPAGEMAELTVVPEAWPMPGPAKAPGPRLKSVS</sequence>
<dbReference type="EMBL" id="SOZD01000002">
    <property type="protein sequence ID" value="TFF25150.1"/>
    <property type="molecule type" value="Genomic_DNA"/>
</dbReference>
<dbReference type="InterPro" id="IPR000160">
    <property type="entry name" value="GGDEF_dom"/>
</dbReference>
<dbReference type="InterPro" id="IPR001633">
    <property type="entry name" value="EAL_dom"/>
</dbReference>
<keyword evidence="4" id="KW-1185">Reference proteome</keyword>
<protein>
    <submittedName>
        <fullName evidence="3">Bifunctional diguanylate cyclase/phosphodiesterase</fullName>
    </submittedName>
</protein>
<feature type="domain" description="EAL" evidence="1">
    <location>
        <begin position="374"/>
        <end position="623"/>
    </location>
</feature>
<dbReference type="PROSITE" id="PS50887">
    <property type="entry name" value="GGDEF"/>
    <property type="match status" value="1"/>
</dbReference>
<dbReference type="AlphaFoldDB" id="A0A4Y8RQ24"/>
<evidence type="ECO:0000259" key="2">
    <source>
        <dbReference type="PROSITE" id="PS50887"/>
    </source>
</evidence>
<dbReference type="PANTHER" id="PTHR33121">
    <property type="entry name" value="CYCLIC DI-GMP PHOSPHODIESTERASE PDEF"/>
    <property type="match status" value="1"/>
</dbReference>
<comment type="caution">
    <text evidence="3">The sequence shown here is derived from an EMBL/GenBank/DDBJ whole genome shotgun (WGS) entry which is preliminary data.</text>
</comment>
<dbReference type="CDD" id="cd01949">
    <property type="entry name" value="GGDEF"/>
    <property type="match status" value="1"/>
</dbReference>
<dbReference type="NCBIfam" id="TIGR00254">
    <property type="entry name" value="GGDEF"/>
    <property type="match status" value="1"/>
</dbReference>
<name>A0A4Y8RQ24_9HYPH</name>
<reference evidence="3 4" key="1">
    <citation type="submission" date="2019-03" db="EMBL/GenBank/DDBJ databases">
        <title>Jiella endophytica sp. nov., a novel endophytic bacterium isolated from root of Ficus microcarpa Linn. f.</title>
        <authorList>
            <person name="Tuo L."/>
        </authorList>
    </citation>
    <scope>NUCLEOTIDE SEQUENCE [LARGE SCALE GENOMIC DNA]</scope>
    <source>
        <strain evidence="3 4">CBS5Q-3</strain>
    </source>
</reference>
<dbReference type="Gene3D" id="3.30.70.270">
    <property type="match status" value="1"/>
</dbReference>
<dbReference type="InterPro" id="IPR050706">
    <property type="entry name" value="Cyclic-di-GMP_PDE-like"/>
</dbReference>
<accession>A0A4Y8RQ24</accession>
<proteinExistence type="predicted"/>
<dbReference type="InterPro" id="IPR043128">
    <property type="entry name" value="Rev_trsase/Diguanyl_cyclase"/>
</dbReference>
<dbReference type="InterPro" id="IPR029787">
    <property type="entry name" value="Nucleotide_cyclase"/>
</dbReference>
<dbReference type="Gene3D" id="3.20.20.450">
    <property type="entry name" value="EAL domain"/>
    <property type="match status" value="1"/>
</dbReference>
<dbReference type="SMART" id="SM00267">
    <property type="entry name" value="GGDEF"/>
    <property type="match status" value="1"/>
</dbReference>
<dbReference type="GO" id="GO:0071111">
    <property type="term" value="F:cyclic-guanylate-specific phosphodiesterase activity"/>
    <property type="evidence" value="ECO:0007669"/>
    <property type="project" value="InterPro"/>
</dbReference>
<gene>
    <name evidence="3" type="ORF">E3C22_07145</name>
</gene>
<dbReference type="SUPFAM" id="SSF141868">
    <property type="entry name" value="EAL domain-like"/>
    <property type="match status" value="1"/>
</dbReference>
<dbReference type="PROSITE" id="PS50883">
    <property type="entry name" value="EAL"/>
    <property type="match status" value="1"/>
</dbReference>
<dbReference type="RefSeq" id="WP_134761320.1">
    <property type="nucleotide sequence ID" value="NZ_SOZD01000002.1"/>
</dbReference>
<dbReference type="CDD" id="cd01948">
    <property type="entry name" value="EAL"/>
    <property type="match status" value="1"/>
</dbReference>
<dbReference type="Pfam" id="PF00563">
    <property type="entry name" value="EAL"/>
    <property type="match status" value="1"/>
</dbReference>
<organism evidence="3 4">
    <name type="scientific">Jiella endophytica</name>
    <dbReference type="NCBI Taxonomy" id="2558362"/>
    <lineage>
        <taxon>Bacteria</taxon>
        <taxon>Pseudomonadati</taxon>
        <taxon>Pseudomonadota</taxon>
        <taxon>Alphaproteobacteria</taxon>
        <taxon>Hyphomicrobiales</taxon>
        <taxon>Aurantimonadaceae</taxon>
        <taxon>Jiella</taxon>
    </lineage>
</organism>
<evidence type="ECO:0000313" key="3">
    <source>
        <dbReference type="EMBL" id="TFF25150.1"/>
    </source>
</evidence>